<keyword evidence="2" id="KW-1185">Reference proteome</keyword>
<evidence type="ECO:0000313" key="1">
    <source>
        <dbReference type="EMBL" id="GFE53224.1"/>
    </source>
</evidence>
<organism evidence="1 2">
    <name type="scientific">Babesia ovis</name>
    <dbReference type="NCBI Taxonomy" id="5869"/>
    <lineage>
        <taxon>Eukaryota</taxon>
        <taxon>Sar</taxon>
        <taxon>Alveolata</taxon>
        <taxon>Apicomplexa</taxon>
        <taxon>Aconoidasida</taxon>
        <taxon>Piroplasmida</taxon>
        <taxon>Babesiidae</taxon>
        <taxon>Babesia</taxon>
    </lineage>
</organism>
<protein>
    <submittedName>
        <fullName evidence="1">GTPase activating protein, putative</fullName>
    </submittedName>
</protein>
<reference evidence="1" key="1">
    <citation type="submission" date="2019-12" db="EMBL/GenBank/DDBJ databases">
        <title>Genome sequence of Babesia ovis.</title>
        <authorList>
            <person name="Yamagishi J."/>
            <person name="Sevinc F."/>
            <person name="Xuan X."/>
        </authorList>
    </citation>
    <scope>NUCLEOTIDE SEQUENCE</scope>
    <source>
        <strain evidence="1">Selcuk</strain>
    </source>
</reference>
<comment type="caution">
    <text evidence="1">The sequence shown here is derived from an EMBL/GenBank/DDBJ whole genome shotgun (WGS) entry which is preliminary data.</text>
</comment>
<name>A0A9W5T889_BABOV</name>
<accession>A0A9W5T889</accession>
<proteinExistence type="predicted"/>
<dbReference type="Proteomes" id="UP001057455">
    <property type="component" value="Unassembled WGS sequence"/>
</dbReference>
<dbReference type="OrthoDB" id="365505at2759"/>
<dbReference type="AlphaFoldDB" id="A0A9W5T889"/>
<sequence>MFKTCLNRGYLHSVGRFYSALKQGMLLNNRTRGNHAKAQRGALAVAKNVVTRLLIAGVSPAEVTRIMRTLRGTAAATSDDQGLNHTIAQLLHKAMCELSLPRFQRSLPLLGENISAFTASHVPEAMAWEIVHNNPLVVMLSPQDITRICQELHQSGVDVGDFASIIAQHSPQCREEPI</sequence>
<dbReference type="EMBL" id="BLIY01000006">
    <property type="protein sequence ID" value="GFE53224.1"/>
    <property type="molecule type" value="Genomic_DNA"/>
</dbReference>
<gene>
    <name evidence="1" type="ORF">BaOVIS_006280</name>
</gene>
<evidence type="ECO:0000313" key="2">
    <source>
        <dbReference type="Proteomes" id="UP001057455"/>
    </source>
</evidence>